<dbReference type="OrthoDB" id="7019158at2"/>
<evidence type="ECO:0000313" key="3">
    <source>
        <dbReference type="Proteomes" id="UP000182413"/>
    </source>
</evidence>
<proteinExistence type="predicted"/>
<accession>A0A1G7BPT7</accession>
<reference evidence="1 4" key="2">
    <citation type="submission" date="2023-11" db="EMBL/GenBank/DDBJ databases">
        <title>MicrobeMod: A computational toolkit for identifying prokaryotic methylation and restriction-modification with nanopore sequencing.</title>
        <authorList>
            <person name="Crits-Christoph A."/>
            <person name="Kang S.C."/>
            <person name="Lee H."/>
            <person name="Ostrov N."/>
        </authorList>
    </citation>
    <scope>NUCLEOTIDE SEQUENCE [LARGE SCALE GENOMIC DNA]</scope>
    <source>
        <strain evidence="1 4">ATCC BAA-571</strain>
    </source>
</reference>
<evidence type="ECO:0000313" key="1">
    <source>
        <dbReference type="EMBL" id="MDX5993109.1"/>
    </source>
</evidence>
<dbReference type="EMBL" id="JAWXXP010000001">
    <property type="protein sequence ID" value="MDX5993109.1"/>
    <property type="molecule type" value="Genomic_DNA"/>
</dbReference>
<evidence type="ECO:0000313" key="4">
    <source>
        <dbReference type="Proteomes" id="UP001278050"/>
    </source>
</evidence>
<dbReference type="AlphaFoldDB" id="A0A1G7BPT7"/>
<dbReference type="Proteomes" id="UP000182413">
    <property type="component" value="Unassembled WGS sequence"/>
</dbReference>
<dbReference type="RefSeq" id="WP_074677340.1">
    <property type="nucleotide sequence ID" value="NZ_CBCSET010000003.1"/>
</dbReference>
<keyword evidence="4" id="KW-1185">Reference proteome</keyword>
<protein>
    <submittedName>
        <fullName evidence="1">Type III secretion protein HrpV</fullName>
    </submittedName>
</protein>
<evidence type="ECO:0000313" key="2">
    <source>
        <dbReference type="EMBL" id="SDE28185.1"/>
    </source>
</evidence>
<name>A0A1G7BPT7_9GAMM</name>
<dbReference type="Proteomes" id="UP001278050">
    <property type="component" value="Unassembled WGS sequence"/>
</dbReference>
<organism evidence="2 3">
    <name type="scientific">Ectopseudomonas alcaliphila</name>
    <dbReference type="NCBI Taxonomy" id="101564"/>
    <lineage>
        <taxon>Bacteria</taxon>
        <taxon>Pseudomonadati</taxon>
        <taxon>Pseudomonadota</taxon>
        <taxon>Gammaproteobacteria</taxon>
        <taxon>Pseudomonadales</taxon>
        <taxon>Pseudomonadaceae</taxon>
        <taxon>Ectopseudomonas</taxon>
    </lineage>
</organism>
<reference evidence="2 3" key="1">
    <citation type="submission" date="2016-10" db="EMBL/GenBank/DDBJ databases">
        <authorList>
            <person name="de Groot N.N."/>
        </authorList>
    </citation>
    <scope>NUCLEOTIDE SEQUENCE [LARGE SCALE GENOMIC DNA]</scope>
    <source>
        <strain evidence="2 3">JCM 10630</strain>
    </source>
</reference>
<dbReference type="EMBL" id="FNAE01000002">
    <property type="protein sequence ID" value="SDE28185.1"/>
    <property type="molecule type" value="Genomic_DNA"/>
</dbReference>
<gene>
    <name evidence="2" type="ORF">SAMN05216575_102283</name>
    <name evidence="1" type="ORF">SIM71_13650</name>
</gene>
<sequence>MKQVSQKLAFYEHVAAERSAVWPVASGVTFVSRREHQDWGIALHVENLAMSPEQLRNALERRFVESDRYSDYFLFLNVQQDFVVWHASPDAAGVGNSMDDICREQLQLAGLGHLPS</sequence>